<sequence length="1052" mass="114736">MFKIFIERPVFSTVISILIVLLGLLALKTIPMTQYPVVAPPTVVVSTSLPGANAETMIQSVITPLEEQINGVEGMTYMTSSASNNGSATITVFFESGYDPDIAAVNVQNRVSLATPKLPAEVKNMGVATKKTEASALMYVSVYSDNPEFDETFIQNYTAINIRPELLRVNGVGQVNIFGVKDYTLRIWIDPDRMANYGVTVDDVRAAIAEQSREASAGTLGQNAGHSFEYVIKYKGRYNKVSQFENIILRRLDNGKLLKLNDVAKIELDAFSYSGQARTDGKASVTFGVFQTPGSNAHDIAEKVYTKFDDLRKTMPEGLHFAYNLNSDKFLMASVDKVQHTIIEAFILVFFVVFIFLQDFKSTLIPAIAVPVAIIGTFFFMEMVGFSINLLTLFALILAIGIVVDDAIVVVEAVHSKLERGAKNAKEATVEAMNEIGVPIISITLVMAAVFVPVTFATGPVGVFYKQFAITLIIAILISAVNALTLSPALCALFLKPSHGDGTEKKGFMNRFYDAFNVAFNLMVARYIKSVGRLLRHRWIAGGLVLVAIGVIFLINKNMPTGFVPDEDQGTIFVNVELPEGASLDRTVAAATQLEDIVNKEEGVQHFTCIKGRSFFAGEGSSYAMGFIRLKDWSERERPDLSSKAILGKLFGKVQGIADARIIFFLPGSVPGFGASNGVEAQIVDTRTGALKSLGNTAQEFSGELMKRSEFAFVNSSFNTNFPQYDMHIDVPKIKEANLTVSKIMAAMQGYIGGLYAADFNKYGKQYKVFIQAKPEDRADVSSLNNMFVRNADGKMAPLSEFVTLTRTTGAQTVSRFNMMNAVTLRGTTVDGVSTGQAIKALQETAAHYLPAGYAIKYSGLTREEILAGGQMSFIFLLSVLFVFLFLAIQYESYILPFAVIFSLPLGVAGAYFVSWSRGLENNIYFQVALIMLLGLLAKNAILIIEFALQCRKRGMSLPEAAIEGAKTRIRPVMMTSFAFILGLLPLVLASGVAAAGNRSIGTGAAGGMLIGTVLGLFIIPVLFVIFQWLHEKITGQNYDQKASSNAARKRI</sequence>
<evidence type="ECO:0000313" key="11">
    <source>
        <dbReference type="Proteomes" id="UP001354989"/>
    </source>
</evidence>
<feature type="transmembrane region" description="Helical" evidence="9">
    <location>
        <begin position="364"/>
        <end position="381"/>
    </location>
</feature>
<keyword evidence="4" id="KW-1003">Cell membrane</keyword>
<evidence type="ECO:0000256" key="8">
    <source>
        <dbReference type="ARBA" id="ARBA00023136"/>
    </source>
</evidence>
<keyword evidence="10" id="KW-0614">Plasmid</keyword>
<dbReference type="Gene3D" id="3.30.70.1440">
    <property type="entry name" value="Multidrug efflux transporter AcrB pore domain"/>
    <property type="match status" value="1"/>
</dbReference>
<evidence type="ECO:0000256" key="9">
    <source>
        <dbReference type="SAM" id="Phobius"/>
    </source>
</evidence>
<accession>A0ABM7VMI7</accession>
<feature type="transmembrane region" description="Helical" evidence="9">
    <location>
        <begin position="468"/>
        <end position="495"/>
    </location>
</feature>
<dbReference type="PRINTS" id="PR00702">
    <property type="entry name" value="ACRIFLAVINRP"/>
</dbReference>
<dbReference type="SUPFAM" id="SSF82866">
    <property type="entry name" value="Multidrug efflux transporter AcrB transmembrane domain"/>
    <property type="match status" value="2"/>
</dbReference>
<comment type="subcellular location">
    <subcellularLocation>
        <location evidence="1">Cell inner membrane</location>
        <topology evidence="1">Multi-pass membrane protein</topology>
    </subcellularLocation>
</comment>
<evidence type="ECO:0000256" key="1">
    <source>
        <dbReference type="ARBA" id="ARBA00004429"/>
    </source>
</evidence>
<comment type="similarity">
    <text evidence="2">Belongs to the resistance-nodulation-cell division (RND) (TC 2.A.6) family.</text>
</comment>
<dbReference type="Pfam" id="PF00873">
    <property type="entry name" value="ACR_tran"/>
    <property type="match status" value="1"/>
</dbReference>
<feature type="transmembrane region" description="Helical" evidence="9">
    <location>
        <begin position="393"/>
        <end position="415"/>
    </location>
</feature>
<gene>
    <name evidence="10" type="ORF">PEPS_45140</name>
</gene>
<feature type="transmembrane region" description="Helical" evidence="9">
    <location>
        <begin position="436"/>
        <end position="456"/>
    </location>
</feature>
<keyword evidence="8 9" id="KW-0472">Membrane</keyword>
<evidence type="ECO:0000313" key="10">
    <source>
        <dbReference type="EMBL" id="BDD02234.1"/>
    </source>
</evidence>
<keyword evidence="3" id="KW-0813">Transport</keyword>
<feature type="transmembrane region" description="Helical" evidence="9">
    <location>
        <begin position="338"/>
        <end position="357"/>
    </location>
</feature>
<keyword evidence="7 9" id="KW-1133">Transmembrane helix</keyword>
<feature type="transmembrane region" description="Helical" evidence="9">
    <location>
        <begin position="977"/>
        <end position="997"/>
    </location>
</feature>
<feature type="transmembrane region" description="Helical" evidence="9">
    <location>
        <begin position="866"/>
        <end position="887"/>
    </location>
</feature>
<dbReference type="NCBIfam" id="TIGR00915">
    <property type="entry name" value="2A0602"/>
    <property type="match status" value="1"/>
</dbReference>
<evidence type="ECO:0000256" key="3">
    <source>
        <dbReference type="ARBA" id="ARBA00022448"/>
    </source>
</evidence>
<keyword evidence="11" id="KW-1185">Reference proteome</keyword>
<dbReference type="EMBL" id="AP025299">
    <property type="protein sequence ID" value="BDD02234.1"/>
    <property type="molecule type" value="Genomic_DNA"/>
</dbReference>
<evidence type="ECO:0000256" key="5">
    <source>
        <dbReference type="ARBA" id="ARBA00022519"/>
    </source>
</evidence>
<dbReference type="Gene3D" id="3.30.70.1320">
    <property type="entry name" value="Multidrug efflux transporter AcrB pore domain like"/>
    <property type="match status" value="1"/>
</dbReference>
<keyword evidence="6 9" id="KW-0812">Transmembrane</keyword>
<organism evidence="10 11">
    <name type="scientific">Persicobacter psychrovividus</name>
    <dbReference type="NCBI Taxonomy" id="387638"/>
    <lineage>
        <taxon>Bacteria</taxon>
        <taxon>Pseudomonadati</taxon>
        <taxon>Bacteroidota</taxon>
        <taxon>Cytophagia</taxon>
        <taxon>Cytophagales</taxon>
        <taxon>Persicobacteraceae</taxon>
        <taxon>Persicobacter</taxon>
    </lineage>
</organism>
<dbReference type="Gene3D" id="1.20.1640.10">
    <property type="entry name" value="Multidrug efflux transporter AcrB transmembrane domain"/>
    <property type="match status" value="2"/>
</dbReference>
<evidence type="ECO:0000256" key="4">
    <source>
        <dbReference type="ARBA" id="ARBA00022475"/>
    </source>
</evidence>
<reference evidence="10 11" key="1">
    <citation type="submission" date="2021-12" db="EMBL/GenBank/DDBJ databases">
        <title>Genome sequencing of bacteria with rrn-lacking chromosome and rrn-plasmid.</title>
        <authorList>
            <person name="Anda M."/>
            <person name="Iwasaki W."/>
        </authorList>
    </citation>
    <scope>NUCLEOTIDE SEQUENCE [LARGE SCALE GENOMIC DNA]</scope>
    <source>
        <strain evidence="10 11">NBRC 101262</strain>
        <plasmid evidence="10 11">pPP7</plasmid>
    </source>
</reference>
<evidence type="ECO:0000256" key="6">
    <source>
        <dbReference type="ARBA" id="ARBA00022692"/>
    </source>
</evidence>
<protein>
    <submittedName>
        <fullName evidence="10">Multidrug transporter AcrB</fullName>
    </submittedName>
</protein>
<dbReference type="SUPFAM" id="SSF82693">
    <property type="entry name" value="Multidrug efflux transporter AcrB pore domain, PN1, PN2, PC1 and PC2 subdomains"/>
    <property type="match status" value="4"/>
</dbReference>
<dbReference type="Gene3D" id="3.30.2090.10">
    <property type="entry name" value="Multidrug efflux transporter AcrB TolC docking domain, DN and DC subdomains"/>
    <property type="match status" value="2"/>
</dbReference>
<dbReference type="InterPro" id="IPR027463">
    <property type="entry name" value="AcrB_DN_DC_subdom"/>
</dbReference>
<name>A0ABM7VMI7_9BACT</name>
<feature type="transmembrane region" description="Helical" evidence="9">
    <location>
        <begin position="1009"/>
        <end position="1030"/>
    </location>
</feature>
<dbReference type="Gene3D" id="3.30.70.1430">
    <property type="entry name" value="Multidrug efflux transporter AcrB pore domain"/>
    <property type="match status" value="2"/>
</dbReference>
<evidence type="ECO:0000256" key="2">
    <source>
        <dbReference type="ARBA" id="ARBA00010942"/>
    </source>
</evidence>
<dbReference type="Proteomes" id="UP001354989">
    <property type="component" value="Plasmid pPP7"/>
</dbReference>
<feature type="transmembrane region" description="Helical" evidence="9">
    <location>
        <begin position="539"/>
        <end position="555"/>
    </location>
</feature>
<evidence type="ECO:0000256" key="7">
    <source>
        <dbReference type="ARBA" id="ARBA00022989"/>
    </source>
</evidence>
<feature type="transmembrane region" description="Helical" evidence="9">
    <location>
        <begin position="926"/>
        <end position="949"/>
    </location>
</feature>
<dbReference type="SUPFAM" id="SSF82714">
    <property type="entry name" value="Multidrug efflux transporter AcrB TolC docking domain, DN and DC subdomains"/>
    <property type="match status" value="2"/>
</dbReference>
<dbReference type="PANTHER" id="PTHR32063">
    <property type="match status" value="1"/>
</dbReference>
<proteinExistence type="inferred from homology"/>
<dbReference type="InterPro" id="IPR001036">
    <property type="entry name" value="Acrflvin-R"/>
</dbReference>
<feature type="transmembrane region" description="Helical" evidence="9">
    <location>
        <begin position="894"/>
        <end position="914"/>
    </location>
</feature>
<geneLocation type="plasmid" evidence="10 11">
    <name>pPP7</name>
</geneLocation>
<dbReference type="InterPro" id="IPR004764">
    <property type="entry name" value="MdtF-like"/>
</dbReference>
<dbReference type="PANTHER" id="PTHR32063:SF9">
    <property type="entry name" value="SIMILAR TO MULTIDRUG RESISTANCE PROTEIN MEXB"/>
    <property type="match status" value="1"/>
</dbReference>
<dbReference type="RefSeq" id="WP_338399414.1">
    <property type="nucleotide sequence ID" value="NZ_AP025299.1"/>
</dbReference>
<keyword evidence="5" id="KW-0997">Cell inner membrane</keyword>